<proteinExistence type="predicted"/>
<reference evidence="3 4" key="1">
    <citation type="submission" date="2016-12" db="EMBL/GenBank/DDBJ databases">
        <title>The draft genome sequence of Actinophytocola sp. 11-183.</title>
        <authorList>
            <person name="Wang W."/>
            <person name="Yuan L."/>
        </authorList>
    </citation>
    <scope>NUCLEOTIDE SEQUENCE [LARGE SCALE GENOMIC DNA]</scope>
    <source>
        <strain evidence="3 4">11-183</strain>
    </source>
</reference>
<sequence length="159" mass="17905">MAVIWVAGIVCLTWTTYELEPHFGRYTPVLWVAAFPLGYVSGLIMLGRRTPPVMIYTVFVDGRMVHYGTDRAEAENLADITGGAVEPTPDWRWYSTAALRRQPGDLHPADRDISSEYLLWQLALDEAEVEGREMPPIMLTGPPFLDGQLRTASRQTDRP</sequence>
<dbReference type="EMBL" id="MSIE01000021">
    <property type="protein sequence ID" value="OLF17025.1"/>
    <property type="molecule type" value="Genomic_DNA"/>
</dbReference>
<feature type="region of interest" description="Disordered" evidence="1">
    <location>
        <begin position="138"/>
        <end position="159"/>
    </location>
</feature>
<keyword evidence="2" id="KW-1133">Transmembrane helix</keyword>
<gene>
    <name evidence="3" type="ORF">BU204_13045</name>
</gene>
<evidence type="ECO:0000313" key="3">
    <source>
        <dbReference type="EMBL" id="OLF17025.1"/>
    </source>
</evidence>
<dbReference type="OrthoDB" id="4426339at2"/>
<accession>A0A1Q8CRN8</accession>
<keyword evidence="4" id="KW-1185">Reference proteome</keyword>
<feature type="transmembrane region" description="Helical" evidence="2">
    <location>
        <begin position="28"/>
        <end position="46"/>
    </location>
</feature>
<evidence type="ECO:0000256" key="1">
    <source>
        <dbReference type="SAM" id="MobiDB-lite"/>
    </source>
</evidence>
<evidence type="ECO:0000256" key="2">
    <source>
        <dbReference type="SAM" id="Phobius"/>
    </source>
</evidence>
<feature type="compositionally biased region" description="Polar residues" evidence="1">
    <location>
        <begin position="150"/>
        <end position="159"/>
    </location>
</feature>
<dbReference type="AlphaFoldDB" id="A0A1Q8CRN8"/>
<evidence type="ECO:0000313" key="4">
    <source>
        <dbReference type="Proteomes" id="UP000185596"/>
    </source>
</evidence>
<protein>
    <submittedName>
        <fullName evidence="3">Uncharacterized protein</fullName>
    </submittedName>
</protein>
<keyword evidence="2" id="KW-0812">Transmembrane</keyword>
<dbReference type="RefSeq" id="WP_143229484.1">
    <property type="nucleotide sequence ID" value="NZ_MSIE01000021.1"/>
</dbReference>
<keyword evidence="2" id="KW-0472">Membrane</keyword>
<name>A0A1Q8CRN8_9PSEU</name>
<organism evidence="3 4">
    <name type="scientific">Actinophytocola xanthii</name>
    <dbReference type="NCBI Taxonomy" id="1912961"/>
    <lineage>
        <taxon>Bacteria</taxon>
        <taxon>Bacillati</taxon>
        <taxon>Actinomycetota</taxon>
        <taxon>Actinomycetes</taxon>
        <taxon>Pseudonocardiales</taxon>
        <taxon>Pseudonocardiaceae</taxon>
    </lineage>
</organism>
<comment type="caution">
    <text evidence="3">The sequence shown here is derived from an EMBL/GenBank/DDBJ whole genome shotgun (WGS) entry which is preliminary data.</text>
</comment>
<dbReference type="Proteomes" id="UP000185596">
    <property type="component" value="Unassembled WGS sequence"/>
</dbReference>